<keyword evidence="1" id="KW-0472">Membrane</keyword>
<name>A0A453NWE8_AEGTS</name>
<dbReference type="AlphaFoldDB" id="A0A453NWE8"/>
<protein>
    <submittedName>
        <fullName evidence="2">Uncharacterized protein</fullName>
    </submittedName>
</protein>
<evidence type="ECO:0000256" key="1">
    <source>
        <dbReference type="SAM" id="Phobius"/>
    </source>
</evidence>
<reference evidence="2" key="4">
    <citation type="submission" date="2019-03" db="UniProtKB">
        <authorList>
            <consortium name="EnsemblPlants"/>
        </authorList>
    </citation>
    <scope>IDENTIFICATION</scope>
</reference>
<evidence type="ECO:0000313" key="3">
    <source>
        <dbReference type="Proteomes" id="UP000015105"/>
    </source>
</evidence>
<reference evidence="3" key="2">
    <citation type="journal article" date="2017" name="Nat. Plants">
        <title>The Aegilops tauschii genome reveals multiple impacts of transposons.</title>
        <authorList>
            <person name="Zhao G."/>
            <person name="Zou C."/>
            <person name="Li K."/>
            <person name="Wang K."/>
            <person name="Li T."/>
            <person name="Gao L."/>
            <person name="Zhang X."/>
            <person name="Wang H."/>
            <person name="Yang Z."/>
            <person name="Liu X."/>
            <person name="Jiang W."/>
            <person name="Mao L."/>
            <person name="Kong X."/>
            <person name="Jiao Y."/>
            <person name="Jia J."/>
        </authorList>
    </citation>
    <scope>NUCLEOTIDE SEQUENCE [LARGE SCALE GENOMIC DNA]</scope>
    <source>
        <strain evidence="3">cv. AL8/78</strain>
    </source>
</reference>
<proteinExistence type="predicted"/>
<organism evidence="2 3">
    <name type="scientific">Aegilops tauschii subsp. strangulata</name>
    <name type="common">Goatgrass</name>
    <dbReference type="NCBI Taxonomy" id="200361"/>
    <lineage>
        <taxon>Eukaryota</taxon>
        <taxon>Viridiplantae</taxon>
        <taxon>Streptophyta</taxon>
        <taxon>Embryophyta</taxon>
        <taxon>Tracheophyta</taxon>
        <taxon>Spermatophyta</taxon>
        <taxon>Magnoliopsida</taxon>
        <taxon>Liliopsida</taxon>
        <taxon>Poales</taxon>
        <taxon>Poaceae</taxon>
        <taxon>BOP clade</taxon>
        <taxon>Pooideae</taxon>
        <taxon>Triticodae</taxon>
        <taxon>Triticeae</taxon>
        <taxon>Triticinae</taxon>
        <taxon>Aegilops</taxon>
    </lineage>
</organism>
<evidence type="ECO:0000313" key="2">
    <source>
        <dbReference type="EnsemblPlants" id="AET6Gv20506100.19"/>
    </source>
</evidence>
<sequence>SSKTCIGMLDEPAFIISLTSGEITPALVIIFCLGFVFSLCLFLRSPPAQFLIFDPFLFVLVLLSARVLRCINDEPSLPSYALDNCSQDRFLSPFPTPLQFFGSVCDGKG</sequence>
<accession>A0A453NWE8</accession>
<reference evidence="2" key="5">
    <citation type="journal article" date="2021" name="G3 (Bethesda)">
        <title>Aegilops tauschii genome assembly Aet v5.0 features greater sequence contiguity and improved annotation.</title>
        <authorList>
            <person name="Wang L."/>
            <person name="Zhu T."/>
            <person name="Rodriguez J.C."/>
            <person name="Deal K.R."/>
            <person name="Dubcovsky J."/>
            <person name="McGuire P.E."/>
            <person name="Lux T."/>
            <person name="Spannagl M."/>
            <person name="Mayer K.F.X."/>
            <person name="Baldrich P."/>
            <person name="Meyers B.C."/>
            <person name="Huo N."/>
            <person name="Gu Y.Q."/>
            <person name="Zhou H."/>
            <person name="Devos K.M."/>
            <person name="Bennetzen J.L."/>
            <person name="Unver T."/>
            <person name="Budak H."/>
            <person name="Gulick P.J."/>
            <person name="Galiba G."/>
            <person name="Kalapos B."/>
            <person name="Nelson D.R."/>
            <person name="Li P."/>
            <person name="You F.M."/>
            <person name="Luo M.C."/>
            <person name="Dvorak J."/>
        </authorList>
    </citation>
    <scope>NUCLEOTIDE SEQUENCE [LARGE SCALE GENOMIC DNA]</scope>
    <source>
        <strain evidence="2">cv. AL8/78</strain>
    </source>
</reference>
<keyword evidence="1" id="KW-1133">Transmembrane helix</keyword>
<reference evidence="2" key="3">
    <citation type="journal article" date="2017" name="Nature">
        <title>Genome sequence of the progenitor of the wheat D genome Aegilops tauschii.</title>
        <authorList>
            <person name="Luo M.C."/>
            <person name="Gu Y.Q."/>
            <person name="Puiu D."/>
            <person name="Wang H."/>
            <person name="Twardziok S.O."/>
            <person name="Deal K.R."/>
            <person name="Huo N."/>
            <person name="Zhu T."/>
            <person name="Wang L."/>
            <person name="Wang Y."/>
            <person name="McGuire P.E."/>
            <person name="Liu S."/>
            <person name="Long H."/>
            <person name="Ramasamy R.K."/>
            <person name="Rodriguez J.C."/>
            <person name="Van S.L."/>
            <person name="Yuan L."/>
            <person name="Wang Z."/>
            <person name="Xia Z."/>
            <person name="Xiao L."/>
            <person name="Anderson O.D."/>
            <person name="Ouyang S."/>
            <person name="Liang Y."/>
            <person name="Zimin A.V."/>
            <person name="Pertea G."/>
            <person name="Qi P."/>
            <person name="Bennetzen J.L."/>
            <person name="Dai X."/>
            <person name="Dawson M.W."/>
            <person name="Muller H.G."/>
            <person name="Kugler K."/>
            <person name="Rivarola-Duarte L."/>
            <person name="Spannagl M."/>
            <person name="Mayer K.F.X."/>
            <person name="Lu F.H."/>
            <person name="Bevan M.W."/>
            <person name="Leroy P."/>
            <person name="Li P."/>
            <person name="You F.M."/>
            <person name="Sun Q."/>
            <person name="Liu Z."/>
            <person name="Lyons E."/>
            <person name="Wicker T."/>
            <person name="Salzberg S.L."/>
            <person name="Devos K.M."/>
            <person name="Dvorak J."/>
        </authorList>
    </citation>
    <scope>NUCLEOTIDE SEQUENCE [LARGE SCALE GENOMIC DNA]</scope>
    <source>
        <strain evidence="2">cv. AL8/78</strain>
    </source>
</reference>
<keyword evidence="1" id="KW-0812">Transmembrane</keyword>
<feature type="transmembrane region" description="Helical" evidence="1">
    <location>
        <begin position="23"/>
        <end position="43"/>
    </location>
</feature>
<dbReference type="Gramene" id="AET6Gv20506100.19">
    <property type="protein sequence ID" value="AET6Gv20506100.19"/>
    <property type="gene ID" value="AET6Gv20506100"/>
</dbReference>
<dbReference type="Proteomes" id="UP000015105">
    <property type="component" value="Chromosome 6D"/>
</dbReference>
<feature type="transmembrane region" description="Helical" evidence="1">
    <location>
        <begin position="50"/>
        <end position="68"/>
    </location>
</feature>
<reference evidence="3" key="1">
    <citation type="journal article" date="2014" name="Science">
        <title>Ancient hybridizations among the ancestral genomes of bread wheat.</title>
        <authorList>
            <consortium name="International Wheat Genome Sequencing Consortium,"/>
            <person name="Marcussen T."/>
            <person name="Sandve S.R."/>
            <person name="Heier L."/>
            <person name="Spannagl M."/>
            <person name="Pfeifer M."/>
            <person name="Jakobsen K.S."/>
            <person name="Wulff B.B."/>
            <person name="Steuernagel B."/>
            <person name="Mayer K.F."/>
            <person name="Olsen O.A."/>
        </authorList>
    </citation>
    <scope>NUCLEOTIDE SEQUENCE [LARGE SCALE GENOMIC DNA]</scope>
    <source>
        <strain evidence="3">cv. AL8/78</strain>
    </source>
</reference>
<keyword evidence="3" id="KW-1185">Reference proteome</keyword>
<dbReference type="EnsemblPlants" id="AET6Gv20506100.19">
    <property type="protein sequence ID" value="AET6Gv20506100.19"/>
    <property type="gene ID" value="AET6Gv20506100"/>
</dbReference>